<dbReference type="Proteomes" id="UP000528457">
    <property type="component" value="Unassembled WGS sequence"/>
</dbReference>
<dbReference type="AlphaFoldDB" id="A0A7X0JUW8"/>
<evidence type="ECO:0000256" key="4">
    <source>
        <dbReference type="ARBA" id="ARBA00023163"/>
    </source>
</evidence>
<keyword evidence="2" id="KW-0805">Transcription regulation</keyword>
<dbReference type="InterPro" id="IPR011256">
    <property type="entry name" value="Reg_factor_effector_dom_sf"/>
</dbReference>
<organism evidence="6 7">
    <name type="scientific">Pseudoteredinibacter isoporae</name>
    <dbReference type="NCBI Taxonomy" id="570281"/>
    <lineage>
        <taxon>Bacteria</taxon>
        <taxon>Pseudomonadati</taxon>
        <taxon>Pseudomonadota</taxon>
        <taxon>Gammaproteobacteria</taxon>
        <taxon>Cellvibrionales</taxon>
        <taxon>Cellvibrionaceae</taxon>
        <taxon>Pseudoteredinibacter</taxon>
    </lineage>
</organism>
<dbReference type="Pfam" id="PF13411">
    <property type="entry name" value="MerR_1"/>
    <property type="match status" value="1"/>
</dbReference>
<evidence type="ECO:0000256" key="1">
    <source>
        <dbReference type="ARBA" id="ARBA00022491"/>
    </source>
</evidence>
<keyword evidence="7" id="KW-1185">Reference proteome</keyword>
<evidence type="ECO:0000259" key="5">
    <source>
        <dbReference type="PROSITE" id="PS50937"/>
    </source>
</evidence>
<evidence type="ECO:0000313" key="6">
    <source>
        <dbReference type="EMBL" id="MBB6521875.1"/>
    </source>
</evidence>
<dbReference type="PROSITE" id="PS50937">
    <property type="entry name" value="HTH_MERR_2"/>
    <property type="match status" value="1"/>
</dbReference>
<dbReference type="InterPro" id="IPR047057">
    <property type="entry name" value="MerR_fam"/>
</dbReference>
<dbReference type="EMBL" id="JACHHT010000002">
    <property type="protein sequence ID" value="MBB6521875.1"/>
    <property type="molecule type" value="Genomic_DNA"/>
</dbReference>
<protein>
    <submittedName>
        <fullName evidence="6">DNA-binding transcriptional MerR regulator</fullName>
    </submittedName>
</protein>
<dbReference type="GO" id="GO:0003700">
    <property type="term" value="F:DNA-binding transcription factor activity"/>
    <property type="evidence" value="ECO:0007669"/>
    <property type="project" value="InterPro"/>
</dbReference>
<evidence type="ECO:0000256" key="2">
    <source>
        <dbReference type="ARBA" id="ARBA00023015"/>
    </source>
</evidence>
<dbReference type="CDD" id="cd01107">
    <property type="entry name" value="HTH_BmrR"/>
    <property type="match status" value="1"/>
</dbReference>
<gene>
    <name evidence="6" type="ORF">HNR48_002160</name>
</gene>
<dbReference type="InterPro" id="IPR010499">
    <property type="entry name" value="AraC_E-bd"/>
</dbReference>
<dbReference type="SMART" id="SM00422">
    <property type="entry name" value="HTH_MERR"/>
    <property type="match status" value="1"/>
</dbReference>
<proteinExistence type="predicted"/>
<dbReference type="InParanoid" id="A0A7X0JUW8"/>
<dbReference type="Gene3D" id="3.20.80.10">
    <property type="entry name" value="Regulatory factor, effector binding domain"/>
    <property type="match status" value="1"/>
</dbReference>
<sequence length="265" mass="30186">MYSIGEFSKITQMTVKTLRFYHKKGIIEPSYINPDSGYRYYGERDLEVARLVKALKSLDFSLEEIQKILSEVDSDAQLVQALTEKKSDIDRKIKGLRKLTSSIDLIIHKELEVSKMNERASEITMTTLDDCLVLATRWKGPYSDTGKAMSVLYKTAGRHGRGPAFNLYYDGEHKKVAEVESCLPLKKEIKSALDCRVLKGGKCVSLIHSGPYDTLGESYKKLFDYLSEHQLHPSLPTREVYLKGPGMIFKGNPDRYRTEIHIPIE</sequence>
<evidence type="ECO:0000313" key="7">
    <source>
        <dbReference type="Proteomes" id="UP000528457"/>
    </source>
</evidence>
<accession>A0A7X0JUW8</accession>
<keyword evidence="1" id="KW-0678">Repressor</keyword>
<dbReference type="Gene3D" id="1.10.1660.10">
    <property type="match status" value="1"/>
</dbReference>
<dbReference type="SUPFAM" id="SSF46955">
    <property type="entry name" value="Putative DNA-binding domain"/>
    <property type="match status" value="1"/>
</dbReference>
<evidence type="ECO:0000256" key="3">
    <source>
        <dbReference type="ARBA" id="ARBA00023125"/>
    </source>
</evidence>
<keyword evidence="3 6" id="KW-0238">DNA-binding</keyword>
<dbReference type="Pfam" id="PF06445">
    <property type="entry name" value="GyrI-like"/>
    <property type="match status" value="1"/>
</dbReference>
<comment type="caution">
    <text evidence="6">The sequence shown here is derived from an EMBL/GenBank/DDBJ whole genome shotgun (WGS) entry which is preliminary data.</text>
</comment>
<dbReference type="InterPro" id="IPR009061">
    <property type="entry name" value="DNA-bd_dom_put_sf"/>
</dbReference>
<dbReference type="InterPro" id="IPR029442">
    <property type="entry name" value="GyrI-like"/>
</dbReference>
<dbReference type="RefSeq" id="WP_166847330.1">
    <property type="nucleotide sequence ID" value="NZ_JAAONY010000002.1"/>
</dbReference>
<dbReference type="PANTHER" id="PTHR30204:SF69">
    <property type="entry name" value="MERR-FAMILY TRANSCRIPTIONAL REGULATOR"/>
    <property type="match status" value="1"/>
</dbReference>
<dbReference type="SMART" id="SM00871">
    <property type="entry name" value="AraC_E_bind"/>
    <property type="match status" value="1"/>
</dbReference>
<dbReference type="GO" id="GO:0003677">
    <property type="term" value="F:DNA binding"/>
    <property type="evidence" value="ECO:0007669"/>
    <property type="project" value="UniProtKB-KW"/>
</dbReference>
<dbReference type="InterPro" id="IPR000551">
    <property type="entry name" value="MerR-type_HTH_dom"/>
</dbReference>
<dbReference type="PANTHER" id="PTHR30204">
    <property type="entry name" value="REDOX-CYCLING DRUG-SENSING TRANSCRIPTIONAL ACTIVATOR SOXR"/>
    <property type="match status" value="1"/>
</dbReference>
<name>A0A7X0JUW8_9GAMM</name>
<dbReference type="SUPFAM" id="SSF55136">
    <property type="entry name" value="Probable bacterial effector-binding domain"/>
    <property type="match status" value="1"/>
</dbReference>
<feature type="domain" description="HTH merR-type" evidence="5">
    <location>
        <begin position="1"/>
        <end position="71"/>
    </location>
</feature>
<keyword evidence="4" id="KW-0804">Transcription</keyword>
<reference evidence="6 7" key="1">
    <citation type="submission" date="2020-08" db="EMBL/GenBank/DDBJ databases">
        <title>Genomic Encyclopedia of Type Strains, Phase IV (KMG-IV): sequencing the most valuable type-strain genomes for metagenomic binning, comparative biology and taxonomic classification.</title>
        <authorList>
            <person name="Goeker M."/>
        </authorList>
    </citation>
    <scope>NUCLEOTIDE SEQUENCE [LARGE SCALE GENOMIC DNA]</scope>
    <source>
        <strain evidence="6 7">DSM 22368</strain>
    </source>
</reference>